<dbReference type="EMBL" id="ML178822">
    <property type="protein sequence ID" value="TFL02685.1"/>
    <property type="molecule type" value="Genomic_DNA"/>
</dbReference>
<dbReference type="OrthoDB" id="2962993at2759"/>
<dbReference type="InterPro" id="IPR036259">
    <property type="entry name" value="MFS_trans_sf"/>
</dbReference>
<protein>
    <submittedName>
        <fullName evidence="9">Major facilitator superfamily domain-containing protein</fullName>
    </submittedName>
</protein>
<feature type="region of interest" description="Disordered" evidence="6">
    <location>
        <begin position="1"/>
        <end position="32"/>
    </location>
</feature>
<evidence type="ECO:0000256" key="2">
    <source>
        <dbReference type="ARBA" id="ARBA00022448"/>
    </source>
</evidence>
<proteinExistence type="predicted"/>
<dbReference type="STRING" id="1884261.A0A5C3QKZ3"/>
<feature type="transmembrane region" description="Helical" evidence="7">
    <location>
        <begin position="445"/>
        <end position="465"/>
    </location>
</feature>
<dbReference type="InterPro" id="IPR011701">
    <property type="entry name" value="MFS"/>
</dbReference>
<feature type="transmembrane region" description="Helical" evidence="7">
    <location>
        <begin position="411"/>
        <end position="433"/>
    </location>
</feature>
<feature type="transmembrane region" description="Helical" evidence="7">
    <location>
        <begin position="350"/>
        <end position="367"/>
    </location>
</feature>
<name>A0A5C3QKZ3_9AGAR</name>
<dbReference type="Proteomes" id="UP000305067">
    <property type="component" value="Unassembled WGS sequence"/>
</dbReference>
<evidence type="ECO:0000256" key="7">
    <source>
        <dbReference type="SAM" id="Phobius"/>
    </source>
</evidence>
<feature type="transmembrane region" description="Helical" evidence="7">
    <location>
        <begin position="85"/>
        <end position="104"/>
    </location>
</feature>
<gene>
    <name evidence="9" type="ORF">BDV98DRAFT_528459</name>
</gene>
<reference evidence="9 10" key="1">
    <citation type="journal article" date="2019" name="Nat. Ecol. Evol.">
        <title>Megaphylogeny resolves global patterns of mushroom evolution.</title>
        <authorList>
            <person name="Varga T."/>
            <person name="Krizsan K."/>
            <person name="Foldi C."/>
            <person name="Dima B."/>
            <person name="Sanchez-Garcia M."/>
            <person name="Sanchez-Ramirez S."/>
            <person name="Szollosi G.J."/>
            <person name="Szarkandi J.G."/>
            <person name="Papp V."/>
            <person name="Albert L."/>
            <person name="Andreopoulos W."/>
            <person name="Angelini C."/>
            <person name="Antonin V."/>
            <person name="Barry K.W."/>
            <person name="Bougher N.L."/>
            <person name="Buchanan P."/>
            <person name="Buyck B."/>
            <person name="Bense V."/>
            <person name="Catcheside P."/>
            <person name="Chovatia M."/>
            <person name="Cooper J."/>
            <person name="Damon W."/>
            <person name="Desjardin D."/>
            <person name="Finy P."/>
            <person name="Geml J."/>
            <person name="Haridas S."/>
            <person name="Hughes K."/>
            <person name="Justo A."/>
            <person name="Karasinski D."/>
            <person name="Kautmanova I."/>
            <person name="Kiss B."/>
            <person name="Kocsube S."/>
            <person name="Kotiranta H."/>
            <person name="LaButti K.M."/>
            <person name="Lechner B.E."/>
            <person name="Liimatainen K."/>
            <person name="Lipzen A."/>
            <person name="Lukacs Z."/>
            <person name="Mihaltcheva S."/>
            <person name="Morgado L.N."/>
            <person name="Niskanen T."/>
            <person name="Noordeloos M.E."/>
            <person name="Ohm R.A."/>
            <person name="Ortiz-Santana B."/>
            <person name="Ovrebo C."/>
            <person name="Racz N."/>
            <person name="Riley R."/>
            <person name="Savchenko A."/>
            <person name="Shiryaev A."/>
            <person name="Soop K."/>
            <person name="Spirin V."/>
            <person name="Szebenyi C."/>
            <person name="Tomsovsky M."/>
            <person name="Tulloss R.E."/>
            <person name="Uehling J."/>
            <person name="Grigoriev I.V."/>
            <person name="Vagvolgyi C."/>
            <person name="Papp T."/>
            <person name="Martin F.M."/>
            <person name="Miettinen O."/>
            <person name="Hibbett D.S."/>
            <person name="Nagy L.G."/>
        </authorList>
    </citation>
    <scope>NUCLEOTIDE SEQUENCE [LARGE SCALE GENOMIC DNA]</scope>
    <source>
        <strain evidence="9 10">CBS 309.79</strain>
    </source>
</reference>
<dbReference type="GO" id="GO:0016020">
    <property type="term" value="C:membrane"/>
    <property type="evidence" value="ECO:0007669"/>
    <property type="project" value="UniProtKB-SubCell"/>
</dbReference>
<dbReference type="Gene3D" id="1.20.1250.20">
    <property type="entry name" value="MFS general substrate transporter like domains"/>
    <property type="match status" value="2"/>
</dbReference>
<dbReference type="AlphaFoldDB" id="A0A5C3QKZ3"/>
<feature type="domain" description="Major facilitator superfamily (MFS) profile" evidence="8">
    <location>
        <begin position="53"/>
        <end position="469"/>
    </location>
</feature>
<feature type="transmembrane region" description="Helical" evidence="7">
    <location>
        <begin position="143"/>
        <end position="166"/>
    </location>
</feature>
<feature type="transmembrane region" description="Helical" evidence="7">
    <location>
        <begin position="279"/>
        <end position="301"/>
    </location>
</feature>
<evidence type="ECO:0000256" key="1">
    <source>
        <dbReference type="ARBA" id="ARBA00004141"/>
    </source>
</evidence>
<sequence>MSVIAAKDHKDHVQVDEKVASSSTSGSSQSPMSEIYIDPKAEARLVRKLDLCVLPVVTLGYWLMFLDRANIGNARAAGLVEDLNLHTYDFNIGTSLYYIVYLTCDIAGGLLVKRYGFFLVPVSVVAFGLVTLVQAWMKDRAGFFVARVFLGVSESLLMPGISYLLTRFYRRHELTLRYGCFMLVAAGLAGAFGGLIAAGLLSVGRIGSVEGWRNIFLVEGILTMGLGIILIFIFPDDPERSKLLTEEERELAIKRILVDQPQVTETREKMDPRLIKRGILNINTIGAIWIYSCSNVTVQGLGVFLPSILRLNYPDATSVRIQLLTVPVYAVAMVFALVISYLCVRFRIHWWAAVMAGCMAIVGYGIWTGTSALDKEVRYAACFINMSSGFVTGPVAVGWGAANASPDTIRAMVGAVITGFAGIGAIAGLWAYTATTASSGYRPGNIFNVAMGTSCVVVAIALMLYQKRENKRRDQGLRDYRLEKGGIDKLGNLHPSYRYIH</sequence>
<feature type="transmembrane region" description="Helical" evidence="7">
    <location>
        <begin position="116"/>
        <end position="137"/>
    </location>
</feature>
<keyword evidence="2" id="KW-0813">Transport</keyword>
<comment type="subcellular location">
    <subcellularLocation>
        <location evidence="1">Membrane</location>
        <topology evidence="1">Multi-pass membrane protein</topology>
    </subcellularLocation>
</comment>
<evidence type="ECO:0000256" key="3">
    <source>
        <dbReference type="ARBA" id="ARBA00022692"/>
    </source>
</evidence>
<evidence type="ECO:0000256" key="5">
    <source>
        <dbReference type="ARBA" id="ARBA00023136"/>
    </source>
</evidence>
<feature type="transmembrane region" description="Helical" evidence="7">
    <location>
        <begin position="49"/>
        <end position="65"/>
    </location>
</feature>
<feature type="transmembrane region" description="Helical" evidence="7">
    <location>
        <begin position="321"/>
        <end position="343"/>
    </location>
</feature>
<dbReference type="SUPFAM" id="SSF103473">
    <property type="entry name" value="MFS general substrate transporter"/>
    <property type="match status" value="1"/>
</dbReference>
<evidence type="ECO:0000256" key="4">
    <source>
        <dbReference type="ARBA" id="ARBA00022989"/>
    </source>
</evidence>
<evidence type="ECO:0000256" key="6">
    <source>
        <dbReference type="SAM" id="MobiDB-lite"/>
    </source>
</evidence>
<dbReference type="Pfam" id="PF07690">
    <property type="entry name" value="MFS_1"/>
    <property type="match status" value="1"/>
</dbReference>
<evidence type="ECO:0000313" key="10">
    <source>
        <dbReference type="Proteomes" id="UP000305067"/>
    </source>
</evidence>
<accession>A0A5C3QKZ3</accession>
<keyword evidence="5 7" id="KW-0472">Membrane</keyword>
<dbReference type="PROSITE" id="PS50850">
    <property type="entry name" value="MFS"/>
    <property type="match status" value="1"/>
</dbReference>
<feature type="compositionally biased region" description="Basic and acidic residues" evidence="6">
    <location>
        <begin position="1"/>
        <end position="19"/>
    </location>
</feature>
<dbReference type="GO" id="GO:0022857">
    <property type="term" value="F:transmembrane transporter activity"/>
    <property type="evidence" value="ECO:0007669"/>
    <property type="project" value="InterPro"/>
</dbReference>
<dbReference type="PANTHER" id="PTHR43791">
    <property type="entry name" value="PERMEASE-RELATED"/>
    <property type="match status" value="1"/>
</dbReference>
<feature type="transmembrane region" description="Helical" evidence="7">
    <location>
        <begin position="215"/>
        <end position="234"/>
    </location>
</feature>
<feature type="transmembrane region" description="Helical" evidence="7">
    <location>
        <begin position="178"/>
        <end position="203"/>
    </location>
</feature>
<keyword evidence="4 7" id="KW-1133">Transmembrane helix</keyword>
<dbReference type="InterPro" id="IPR020846">
    <property type="entry name" value="MFS_dom"/>
</dbReference>
<keyword evidence="3 7" id="KW-0812">Transmembrane</keyword>
<organism evidence="9 10">
    <name type="scientific">Pterulicium gracile</name>
    <dbReference type="NCBI Taxonomy" id="1884261"/>
    <lineage>
        <taxon>Eukaryota</taxon>
        <taxon>Fungi</taxon>
        <taxon>Dikarya</taxon>
        <taxon>Basidiomycota</taxon>
        <taxon>Agaricomycotina</taxon>
        <taxon>Agaricomycetes</taxon>
        <taxon>Agaricomycetidae</taxon>
        <taxon>Agaricales</taxon>
        <taxon>Pleurotineae</taxon>
        <taxon>Pterulaceae</taxon>
        <taxon>Pterulicium</taxon>
    </lineage>
</organism>
<dbReference type="PANTHER" id="PTHR43791:SF48">
    <property type="entry name" value="TRANSPORTER, PUTATIVE (AFU_ORTHOLOGUE AFUA_4G01000)-RELATED"/>
    <property type="match status" value="1"/>
</dbReference>
<feature type="transmembrane region" description="Helical" evidence="7">
    <location>
        <begin position="379"/>
        <end position="399"/>
    </location>
</feature>
<evidence type="ECO:0000313" key="9">
    <source>
        <dbReference type="EMBL" id="TFL02685.1"/>
    </source>
</evidence>
<keyword evidence="10" id="KW-1185">Reference proteome</keyword>
<evidence type="ECO:0000259" key="8">
    <source>
        <dbReference type="PROSITE" id="PS50850"/>
    </source>
</evidence>
<feature type="compositionally biased region" description="Low complexity" evidence="6">
    <location>
        <begin position="21"/>
        <end position="32"/>
    </location>
</feature>